<feature type="signal peptide" evidence="1">
    <location>
        <begin position="1"/>
        <end position="18"/>
    </location>
</feature>
<dbReference type="Proteomes" id="UP001396898">
    <property type="component" value="Unassembled WGS sequence"/>
</dbReference>
<evidence type="ECO:0008006" key="4">
    <source>
        <dbReference type="Google" id="ProtNLM"/>
    </source>
</evidence>
<keyword evidence="3" id="KW-1185">Reference proteome</keyword>
<evidence type="ECO:0000313" key="3">
    <source>
        <dbReference type="Proteomes" id="UP001396898"/>
    </source>
</evidence>
<protein>
    <recommendedName>
        <fullName evidence="4">Fungal calcium binding protein domain-containing protein</fullName>
    </recommendedName>
</protein>
<keyword evidence="1" id="KW-0732">Signal</keyword>
<dbReference type="EMBL" id="JAQQWI010000006">
    <property type="protein sequence ID" value="KAK8033861.1"/>
    <property type="molecule type" value="Genomic_DNA"/>
</dbReference>
<comment type="caution">
    <text evidence="2">The sequence shown here is derived from an EMBL/GenBank/DDBJ whole genome shotgun (WGS) entry which is preliminary data.</text>
</comment>
<proteinExistence type="predicted"/>
<evidence type="ECO:0000313" key="2">
    <source>
        <dbReference type="EMBL" id="KAK8033861.1"/>
    </source>
</evidence>
<organism evidence="2 3">
    <name type="scientific">Apiospora marii</name>
    <dbReference type="NCBI Taxonomy" id="335849"/>
    <lineage>
        <taxon>Eukaryota</taxon>
        <taxon>Fungi</taxon>
        <taxon>Dikarya</taxon>
        <taxon>Ascomycota</taxon>
        <taxon>Pezizomycotina</taxon>
        <taxon>Sordariomycetes</taxon>
        <taxon>Xylariomycetidae</taxon>
        <taxon>Amphisphaeriales</taxon>
        <taxon>Apiosporaceae</taxon>
        <taxon>Apiospora</taxon>
    </lineage>
</organism>
<reference evidence="2 3" key="1">
    <citation type="submission" date="2023-01" db="EMBL/GenBank/DDBJ databases">
        <title>Analysis of 21 Apiospora genomes using comparative genomics revels a genus with tremendous synthesis potential of carbohydrate active enzymes and secondary metabolites.</title>
        <authorList>
            <person name="Sorensen T."/>
        </authorList>
    </citation>
    <scope>NUCLEOTIDE SEQUENCE [LARGE SCALE GENOMIC DNA]</scope>
    <source>
        <strain evidence="2 3">CBS 20057</strain>
    </source>
</reference>
<sequence>MRFSAAPFVALLASNALAGPVARASAPAPMGPFNTDMTLKSNETMVEEAILFAAQADADCSFGNCAGVLASAACIALGIFRADPGAVVDCVSGGSEKLCGCASCVSALGDFLTKNDIC</sequence>
<gene>
    <name evidence="2" type="ORF">PG991_003259</name>
</gene>
<evidence type="ECO:0000256" key="1">
    <source>
        <dbReference type="SAM" id="SignalP"/>
    </source>
</evidence>
<name>A0ABR1SJ08_9PEZI</name>
<feature type="chain" id="PRO_5045869880" description="Fungal calcium binding protein domain-containing protein" evidence="1">
    <location>
        <begin position="19"/>
        <end position="118"/>
    </location>
</feature>
<accession>A0ABR1SJ08</accession>